<comment type="caution">
    <text evidence="4">The sequence shown here is derived from an EMBL/GenBank/DDBJ whole genome shotgun (WGS) entry which is preliminary data.</text>
</comment>
<dbReference type="InterPro" id="IPR012337">
    <property type="entry name" value="RNaseH-like_sf"/>
</dbReference>
<feature type="compositionally biased region" description="Basic and acidic residues" evidence="1">
    <location>
        <begin position="1138"/>
        <end position="1148"/>
    </location>
</feature>
<feature type="region of interest" description="Disordered" evidence="1">
    <location>
        <begin position="1129"/>
        <end position="1148"/>
    </location>
</feature>
<dbReference type="Pfam" id="PF00078">
    <property type="entry name" value="RVT_1"/>
    <property type="match status" value="1"/>
</dbReference>
<dbReference type="CDD" id="cd09276">
    <property type="entry name" value="Rnase_HI_RT_non_LTR"/>
    <property type="match status" value="1"/>
</dbReference>
<feature type="domain" description="Reverse transcriptase" evidence="2">
    <location>
        <begin position="482"/>
        <end position="761"/>
    </location>
</feature>
<keyword evidence="4" id="KW-0695">RNA-directed DNA polymerase</keyword>
<reference evidence="4 5" key="1">
    <citation type="submission" date="2016-10" db="EMBL/GenBank/DDBJ databases">
        <title>Genome sequence of the basidiomycete white-rot fungus Trametes pubescens.</title>
        <authorList>
            <person name="Makela M.R."/>
            <person name="Granchi Z."/>
            <person name="Peng M."/>
            <person name="De Vries R.P."/>
            <person name="Grigoriev I."/>
            <person name="Riley R."/>
            <person name="Hilden K."/>
        </authorList>
    </citation>
    <scope>NUCLEOTIDE SEQUENCE [LARGE SCALE GENOMIC DNA]</scope>
    <source>
        <strain evidence="4 5">FBCC735</strain>
    </source>
</reference>
<keyword evidence="4" id="KW-0808">Transferase</keyword>
<dbReference type="CDD" id="cd01650">
    <property type="entry name" value="RT_nLTR_like"/>
    <property type="match status" value="1"/>
</dbReference>
<accession>A0A1M2VLT0</accession>
<name>A0A1M2VLT0_TRAPU</name>
<evidence type="ECO:0000313" key="4">
    <source>
        <dbReference type="EMBL" id="OJT08526.1"/>
    </source>
</evidence>
<organism evidence="4 5">
    <name type="scientific">Trametes pubescens</name>
    <name type="common">White-rot fungus</name>
    <dbReference type="NCBI Taxonomy" id="154538"/>
    <lineage>
        <taxon>Eukaryota</taxon>
        <taxon>Fungi</taxon>
        <taxon>Dikarya</taxon>
        <taxon>Basidiomycota</taxon>
        <taxon>Agaricomycotina</taxon>
        <taxon>Agaricomycetes</taxon>
        <taxon>Polyporales</taxon>
        <taxon>Polyporaceae</taxon>
        <taxon>Trametes</taxon>
    </lineage>
</organism>
<dbReference type="PANTHER" id="PTHR33481">
    <property type="entry name" value="REVERSE TRANSCRIPTASE"/>
    <property type="match status" value="1"/>
</dbReference>
<dbReference type="PANTHER" id="PTHR33481:SF1">
    <property type="entry name" value="ENDONUCLEASE_EXONUCLEASE_PHOSPHATASE DOMAIN-CONTAINING PROTEIN-RELATED"/>
    <property type="match status" value="1"/>
</dbReference>
<feature type="non-terminal residue" evidence="4">
    <location>
        <position position="1"/>
    </location>
</feature>
<feature type="non-terminal residue" evidence="4">
    <location>
        <position position="1148"/>
    </location>
</feature>
<proteinExistence type="predicted"/>
<keyword evidence="4" id="KW-0548">Nucleotidyltransferase</keyword>
<sequence>LDLVNDQFVADYDILALQEPYLTFLNLTSSTSHWHVIYPSTHRKEGAGRSRAITLVNKKLSIDSWSTIATEHPDIAAVSIRSEDATVHVFNLYVDGEHDTALHAASRAVLNTILGGAEQPHHLVWLGDFNRHHPAWDDPTNLHLFSSENLRRAEHLITILDRHDLSMALPPGIPTLEASRTKNLTRPDNVFCTPAILERLRICTVLHDKRPTKTDHFPIQTVFDMPTAAAVRRPRKDFRRVDWAEFGRALTERVEARHFPTNINTKARFDQVLNSLMDDLQATIAEQVPETADTPYAKRWWSAELAKMRSEKERLGRIAFRHRATPAHPSHAEYRRYRNIYADNITAAKNDFWKAWIDSIDGKTIWDANRFLKRGATDGGRARIPPIRVPGEGGRERVLHTNEEKGAEFHHTFFLPPSTAIVPTGPYPKPLYDFKPITDTQVRRAIKALRAFKAPGPDAVPNEVYKHCADTLTPVLGSLFRATFTLQYYPERWKVSDTVVLQKPGKEDYTVAKAWRPIALLDCMSKILSRCVADVLVFEAEQKAMLADLQFGGRAGRTTTDSIHLVTKIVKDAWRRRHVASVVFLDIKSAFPAASPERLYHNLRMRGVPVQYVDWLRVKLSGRKTRIHFDDFSSELFDIVSGIDQGCPLSVILYAFYNSDLIDSADTKRGEHAVGSMDDVALVVTGKTFESCHDKVRRFMERDGGTQDWSAAHNSAFSLDKFGLINCKAQPKRIGLGPQLTLSDGTVVQPTDHHRFLGVLVDQALKFKQHVASAYARGSRLVSQIRRLAKARNGLTLPIVRRLYLSVVVPSMLYAADTFLTPIRKLAGHTRKHGSAGNIRRLAQIQRQALLVMTGALRTSPTDALEAHARLLPFDLLVDKICHRAAVRLCTLPKTHPLAPHVRRAGLKLVKSHRSSLHELLDAYRRWLAYRDTERIRPVRLHPRWTPRHRTHILADREAAVEDDARWALDGAYRVYTDGSDVDGGVGAAALLYAPGQEEPEVLQLYLGPSTRHTVYEAEIVATILGMELLRRALLCTQHASIGLDNTAAIRATTLRSPGAGRYLTDIFHAAVRDLKAARPRLCLTLRWVPGHSDVPGNEAADEAAKEAAHEASSATRLLPKSLRKPLPLSASRARQNFQHELDRRAGV</sequence>
<evidence type="ECO:0000259" key="2">
    <source>
        <dbReference type="PROSITE" id="PS50878"/>
    </source>
</evidence>
<dbReference type="Gene3D" id="3.30.420.10">
    <property type="entry name" value="Ribonuclease H-like superfamily/Ribonuclease H"/>
    <property type="match status" value="1"/>
</dbReference>
<dbReference type="SUPFAM" id="SSF56672">
    <property type="entry name" value="DNA/RNA polymerases"/>
    <property type="match status" value="1"/>
</dbReference>
<dbReference type="Gene3D" id="3.60.10.10">
    <property type="entry name" value="Endonuclease/exonuclease/phosphatase"/>
    <property type="match status" value="1"/>
</dbReference>
<dbReference type="InterPro" id="IPR036691">
    <property type="entry name" value="Endo/exonu/phosph_ase_sf"/>
</dbReference>
<evidence type="ECO:0000259" key="3">
    <source>
        <dbReference type="PROSITE" id="PS50879"/>
    </source>
</evidence>
<feature type="domain" description="RNase H type-1" evidence="3">
    <location>
        <begin position="969"/>
        <end position="1110"/>
    </location>
</feature>
<evidence type="ECO:0000313" key="5">
    <source>
        <dbReference type="Proteomes" id="UP000184267"/>
    </source>
</evidence>
<keyword evidence="5" id="KW-1185">Reference proteome</keyword>
<protein>
    <submittedName>
        <fullName evidence="4">RNA-directed DNA polymerase from mobile element jockey</fullName>
    </submittedName>
</protein>
<evidence type="ECO:0000256" key="1">
    <source>
        <dbReference type="SAM" id="MobiDB-lite"/>
    </source>
</evidence>
<dbReference type="Proteomes" id="UP000184267">
    <property type="component" value="Unassembled WGS sequence"/>
</dbReference>
<gene>
    <name evidence="4" type="ORF">TRAPUB_577</name>
</gene>
<dbReference type="InterPro" id="IPR005135">
    <property type="entry name" value="Endo/exonuclease/phosphatase"/>
</dbReference>
<dbReference type="InterPro" id="IPR036397">
    <property type="entry name" value="RNaseH_sf"/>
</dbReference>
<feature type="region of interest" description="Disordered" evidence="1">
    <location>
        <begin position="1095"/>
        <end position="1117"/>
    </location>
</feature>
<dbReference type="InterPro" id="IPR000477">
    <property type="entry name" value="RT_dom"/>
</dbReference>
<dbReference type="OrthoDB" id="2745559at2759"/>
<dbReference type="Pfam" id="PF14529">
    <property type="entry name" value="Exo_endo_phos_2"/>
    <property type="match status" value="1"/>
</dbReference>
<dbReference type="STRING" id="154538.A0A1M2VLT0"/>
<dbReference type="EMBL" id="MNAD01001038">
    <property type="protein sequence ID" value="OJT08526.1"/>
    <property type="molecule type" value="Genomic_DNA"/>
</dbReference>
<dbReference type="GO" id="GO:0003964">
    <property type="term" value="F:RNA-directed DNA polymerase activity"/>
    <property type="evidence" value="ECO:0007669"/>
    <property type="project" value="UniProtKB-KW"/>
</dbReference>
<dbReference type="GO" id="GO:0004523">
    <property type="term" value="F:RNA-DNA hybrid ribonuclease activity"/>
    <property type="evidence" value="ECO:0007669"/>
    <property type="project" value="InterPro"/>
</dbReference>
<dbReference type="Pfam" id="PF00075">
    <property type="entry name" value="RNase_H"/>
    <property type="match status" value="1"/>
</dbReference>
<dbReference type="InterPro" id="IPR043502">
    <property type="entry name" value="DNA/RNA_pol_sf"/>
</dbReference>
<dbReference type="OMA" id="HRAQNTI"/>
<dbReference type="InterPro" id="IPR002156">
    <property type="entry name" value="RNaseH_domain"/>
</dbReference>
<dbReference type="GO" id="GO:0003676">
    <property type="term" value="F:nucleic acid binding"/>
    <property type="evidence" value="ECO:0007669"/>
    <property type="project" value="InterPro"/>
</dbReference>
<dbReference type="AlphaFoldDB" id="A0A1M2VLT0"/>
<dbReference type="PROSITE" id="PS50879">
    <property type="entry name" value="RNASE_H_1"/>
    <property type="match status" value="1"/>
</dbReference>
<dbReference type="PROSITE" id="PS50878">
    <property type="entry name" value="RT_POL"/>
    <property type="match status" value="1"/>
</dbReference>
<dbReference type="SUPFAM" id="SSF53098">
    <property type="entry name" value="Ribonuclease H-like"/>
    <property type="match status" value="1"/>
</dbReference>
<dbReference type="SUPFAM" id="SSF56219">
    <property type="entry name" value="DNase I-like"/>
    <property type="match status" value="1"/>
</dbReference>